<organism evidence="1 2">
    <name type="scientific">Schistosoma margrebowiei</name>
    <dbReference type="NCBI Taxonomy" id="48269"/>
    <lineage>
        <taxon>Eukaryota</taxon>
        <taxon>Metazoa</taxon>
        <taxon>Spiralia</taxon>
        <taxon>Lophotrochozoa</taxon>
        <taxon>Platyhelminthes</taxon>
        <taxon>Trematoda</taxon>
        <taxon>Digenea</taxon>
        <taxon>Strigeidida</taxon>
        <taxon>Schistosomatoidea</taxon>
        <taxon>Schistosomatidae</taxon>
        <taxon>Schistosoma</taxon>
    </lineage>
</organism>
<feature type="non-terminal residue" evidence="1">
    <location>
        <position position="1"/>
    </location>
</feature>
<accession>A0A183M204</accession>
<reference evidence="1 2" key="1">
    <citation type="submission" date="2018-11" db="EMBL/GenBank/DDBJ databases">
        <authorList>
            <consortium name="Pathogen Informatics"/>
        </authorList>
    </citation>
    <scope>NUCLEOTIDE SEQUENCE [LARGE SCALE GENOMIC DNA]</scope>
    <source>
        <strain evidence="1 2">Zambia</strain>
    </source>
</reference>
<protein>
    <submittedName>
        <fullName evidence="1">Uncharacterized protein</fullName>
    </submittedName>
</protein>
<gene>
    <name evidence="1" type="ORF">SMRZ_LOCUS10079</name>
</gene>
<evidence type="ECO:0000313" key="1">
    <source>
        <dbReference type="EMBL" id="VDO88894.1"/>
    </source>
</evidence>
<name>A0A183M204_9TREM</name>
<dbReference type="EMBL" id="UZAI01005053">
    <property type="protein sequence ID" value="VDO88894.1"/>
    <property type="molecule type" value="Genomic_DNA"/>
</dbReference>
<sequence>KCFCGKINLHGKQITDREIILQWTNQRFYSKSSFYIQQKINENETYYPVDAKQHTLTIKITDTCLHYEFKYMARDMYGDLFFSDYNLDYIPQMFENIRYRVISPTSIKLKWDMKKNKCNKKLNTIIFLTRETRELEMLLLKRASSARLAINEENKYEFILSTYDPQLPKSDKHKLGYFGIPTLVKIKSPTKQIFYDVEFAKKGSKHIMIKWKTRKITDKTTYSIIIFHGLVDQPLRTETHSKSPKRFMIIPVQLKQKHRVIVAQYCDGKLDWPTVIDFWIPCKFPLSFVKILMNFMV</sequence>
<proteinExistence type="predicted"/>
<dbReference type="Proteomes" id="UP000277204">
    <property type="component" value="Unassembled WGS sequence"/>
</dbReference>
<evidence type="ECO:0000313" key="2">
    <source>
        <dbReference type="Proteomes" id="UP000277204"/>
    </source>
</evidence>
<keyword evidence="2" id="KW-1185">Reference proteome</keyword>
<dbReference type="AlphaFoldDB" id="A0A183M204"/>